<protein>
    <submittedName>
        <fullName evidence="1">Uncharacterized protein</fullName>
    </submittedName>
</protein>
<proteinExistence type="predicted"/>
<dbReference type="Proteomes" id="UP000714275">
    <property type="component" value="Unassembled WGS sequence"/>
</dbReference>
<keyword evidence="2" id="KW-1185">Reference proteome</keyword>
<sequence length="629" mass="71013">MTFSSLLAPTRPLKETLPFTIKAGQSGHDALFFFISIYRSPPMLRWLSLALVLATNVAAFTDTPSPKPKEPSDAPSQCQARAWVRAPDMVPGEVIAGDVKIKLSGQCTDTESFTLGLRYKEKVFWKLRREDVPIPKRPKLTYNQTVPKFDLFQVRFQEFVPDYNEAEWRAYENSVQNKDLWSVHEEERIAFEIKSLLADAGRTDPLSRNFTTRFGVLVPNTNYPPGLECRVGSMPNRGETDMASSESIYEYFVEIGFSNGTTSEIPAGITSFTPFYLSTENKAPSINVSLSQAPAHSGFNTKLSKPSADRLWSNYTIEVSFPEGAHVYQNSSVNITAVVHRIGYTNRTDIPVELCASSANGIEWHSQELQNRSLPFTPFIKALVPSMQHPRLSQIAHPVPHFPCSAIKFAATPAHLPHKSHIFSASSEPLSLSLYVGHDAVPDFSMYYQKLGHRVKLNLHIKPDPSEALDNEFEKIQQETVDADEFDWVPWMPRQTPIQMMPKKQTHPRSLFGDTNLLSVVLAQKQGAVRSMPVHYLSDKARQPVFVDSSDIADLRLMLPEERDLIAPVTQPSIKMFAKGEELPRRYFPSDNLRDPIYVGDTWVKKVLPMIAEGQHERDIVDHLFVVQR</sequence>
<dbReference type="OrthoDB" id="2590241at2759"/>
<name>A0A9P6ZZZ2_9AGAM</name>
<organism evidence="1 2">
    <name type="scientific">Suillus placidus</name>
    <dbReference type="NCBI Taxonomy" id="48579"/>
    <lineage>
        <taxon>Eukaryota</taxon>
        <taxon>Fungi</taxon>
        <taxon>Dikarya</taxon>
        <taxon>Basidiomycota</taxon>
        <taxon>Agaricomycotina</taxon>
        <taxon>Agaricomycetes</taxon>
        <taxon>Agaricomycetidae</taxon>
        <taxon>Boletales</taxon>
        <taxon>Suillineae</taxon>
        <taxon>Suillaceae</taxon>
        <taxon>Suillus</taxon>
    </lineage>
</organism>
<dbReference type="AlphaFoldDB" id="A0A9P6ZZZ2"/>
<gene>
    <name evidence="1" type="ORF">EV702DRAFT_1083195</name>
</gene>
<accession>A0A9P6ZZZ2</accession>
<evidence type="ECO:0000313" key="2">
    <source>
        <dbReference type="Proteomes" id="UP000714275"/>
    </source>
</evidence>
<comment type="caution">
    <text evidence="1">The sequence shown here is derived from an EMBL/GenBank/DDBJ whole genome shotgun (WGS) entry which is preliminary data.</text>
</comment>
<dbReference type="EMBL" id="JABBWD010000010">
    <property type="protein sequence ID" value="KAG1779929.1"/>
    <property type="molecule type" value="Genomic_DNA"/>
</dbReference>
<reference evidence="1" key="1">
    <citation type="journal article" date="2020" name="New Phytol.">
        <title>Comparative genomics reveals dynamic genome evolution in host specialist ectomycorrhizal fungi.</title>
        <authorList>
            <person name="Lofgren L.A."/>
            <person name="Nguyen N.H."/>
            <person name="Vilgalys R."/>
            <person name="Ruytinx J."/>
            <person name="Liao H.L."/>
            <person name="Branco S."/>
            <person name="Kuo A."/>
            <person name="LaButti K."/>
            <person name="Lipzen A."/>
            <person name="Andreopoulos W."/>
            <person name="Pangilinan J."/>
            <person name="Riley R."/>
            <person name="Hundley H."/>
            <person name="Na H."/>
            <person name="Barry K."/>
            <person name="Grigoriev I.V."/>
            <person name="Stajich J.E."/>
            <person name="Kennedy P.G."/>
        </authorList>
    </citation>
    <scope>NUCLEOTIDE SEQUENCE</scope>
    <source>
        <strain evidence="1">DOB743</strain>
    </source>
</reference>
<evidence type="ECO:0000313" key="1">
    <source>
        <dbReference type="EMBL" id="KAG1779929.1"/>
    </source>
</evidence>